<dbReference type="EMBL" id="JRKL02007397">
    <property type="protein sequence ID" value="KAF3947801.1"/>
    <property type="molecule type" value="Genomic_DNA"/>
</dbReference>
<evidence type="ECO:0000313" key="3">
    <source>
        <dbReference type="Proteomes" id="UP000737018"/>
    </source>
</evidence>
<protein>
    <submittedName>
        <fullName evidence="2">Uncharacterized protein</fullName>
    </submittedName>
</protein>
<comment type="caution">
    <text evidence="2">The sequence shown here is derived from an EMBL/GenBank/DDBJ whole genome shotgun (WGS) entry which is preliminary data.</text>
</comment>
<feature type="signal peptide" evidence="1">
    <location>
        <begin position="1"/>
        <end position="31"/>
    </location>
</feature>
<feature type="chain" id="PRO_5035290264" evidence="1">
    <location>
        <begin position="32"/>
        <end position="68"/>
    </location>
</feature>
<reference evidence="2" key="1">
    <citation type="submission" date="2020-03" db="EMBL/GenBank/DDBJ databases">
        <title>Castanea mollissima Vanexum genome sequencing.</title>
        <authorList>
            <person name="Staton M."/>
        </authorList>
    </citation>
    <scope>NUCLEOTIDE SEQUENCE</scope>
    <source>
        <tissue evidence="2">Leaf</tissue>
    </source>
</reference>
<name>A0A8J4VG60_9ROSI</name>
<keyword evidence="3" id="KW-1185">Reference proteome</keyword>
<evidence type="ECO:0000256" key="1">
    <source>
        <dbReference type="SAM" id="SignalP"/>
    </source>
</evidence>
<gene>
    <name evidence="2" type="ORF">CMV_026121</name>
</gene>
<dbReference type="Proteomes" id="UP000737018">
    <property type="component" value="Unassembled WGS sequence"/>
</dbReference>
<evidence type="ECO:0000313" key="2">
    <source>
        <dbReference type="EMBL" id="KAF3947801.1"/>
    </source>
</evidence>
<proteinExistence type="predicted"/>
<keyword evidence="1" id="KW-0732">Signal</keyword>
<sequence length="68" mass="7404">MASAVKASSIQPISLLLLLLLCLSLPNPNSGPQFLLISLSKLYSSPQYIQLIWFGFVEASFQTQAAAY</sequence>
<organism evidence="2 3">
    <name type="scientific">Castanea mollissima</name>
    <name type="common">Chinese chestnut</name>
    <dbReference type="NCBI Taxonomy" id="60419"/>
    <lineage>
        <taxon>Eukaryota</taxon>
        <taxon>Viridiplantae</taxon>
        <taxon>Streptophyta</taxon>
        <taxon>Embryophyta</taxon>
        <taxon>Tracheophyta</taxon>
        <taxon>Spermatophyta</taxon>
        <taxon>Magnoliopsida</taxon>
        <taxon>eudicotyledons</taxon>
        <taxon>Gunneridae</taxon>
        <taxon>Pentapetalae</taxon>
        <taxon>rosids</taxon>
        <taxon>fabids</taxon>
        <taxon>Fagales</taxon>
        <taxon>Fagaceae</taxon>
        <taxon>Castanea</taxon>
    </lineage>
</organism>
<accession>A0A8J4VG60</accession>
<dbReference type="AlphaFoldDB" id="A0A8J4VG60"/>